<keyword evidence="3" id="KW-0735">Signal-anchor</keyword>
<evidence type="ECO:0000256" key="3">
    <source>
        <dbReference type="ARBA" id="ARBA00022968"/>
    </source>
</evidence>
<evidence type="ECO:0000313" key="7">
    <source>
        <dbReference type="EMBL" id="KYC67854.1"/>
    </source>
</evidence>
<comment type="similarity">
    <text evidence="1">Belongs to the LytR/CpsA/Psr (LCP) family.</text>
</comment>
<evidence type="ECO:0000259" key="6">
    <source>
        <dbReference type="Pfam" id="PF03816"/>
    </source>
</evidence>
<protein>
    <recommendedName>
        <fullName evidence="6">Cell envelope-related transcriptional attenuator domain-containing protein</fullName>
    </recommendedName>
</protein>
<keyword evidence="5" id="KW-0472">Membrane</keyword>
<keyword evidence="2 5" id="KW-0812">Transmembrane</keyword>
<dbReference type="Pfam" id="PF03816">
    <property type="entry name" value="LytR_cpsA_psr"/>
    <property type="match status" value="1"/>
</dbReference>
<dbReference type="InterPro" id="IPR004474">
    <property type="entry name" value="LytR_CpsA_psr"/>
</dbReference>
<dbReference type="EMBL" id="LQYI01000065">
    <property type="protein sequence ID" value="KYC67854.1"/>
    <property type="molecule type" value="Genomic_DNA"/>
</dbReference>
<sequence length="320" mass="36088">MIAIRLEKNLKKRVEKMKKKIFITLGILLAIIVIGGGGFAYYVYHSVKNAADKMYDSKSVKPSEKNTEKIKSEKPISILLLGVDERAGDVGRSDTVIILTLNPQKKAMQMISIPRDTRTEIVGKGTLNKINAAYAYGGPKMALDTVNKFADLNLDQYIRINMEGLADLVDAVGGITVYNKISWHDEGYYKKGYYYAKGNITLDTGKKALGYVRMRHLDPQGDFGRNQRQRDVIMAVINKALTIQSFSRYQEILAAIQNNIKTNLTLDDMKNIAMNYRDCRQNTTDYEVKGSSATIDGIYYLIVSQAERDKVHNMVTNMEK</sequence>
<gene>
    <name evidence="7" type="ORF">B4099_0869</name>
</gene>
<dbReference type="NCBIfam" id="TIGR00350">
    <property type="entry name" value="lytR_cpsA_psr"/>
    <property type="match status" value="1"/>
</dbReference>
<proteinExistence type="inferred from homology"/>
<accession>A0A150KF06</accession>
<dbReference type="PATRIC" id="fig|1398.25.peg.3360"/>
<organism evidence="7 8">
    <name type="scientific">Heyndrickxia coagulans</name>
    <name type="common">Weizmannia coagulans</name>
    <dbReference type="NCBI Taxonomy" id="1398"/>
    <lineage>
        <taxon>Bacteria</taxon>
        <taxon>Bacillati</taxon>
        <taxon>Bacillota</taxon>
        <taxon>Bacilli</taxon>
        <taxon>Bacillales</taxon>
        <taxon>Bacillaceae</taxon>
        <taxon>Heyndrickxia</taxon>
    </lineage>
</organism>
<comment type="caution">
    <text evidence="7">The sequence shown here is derived from an EMBL/GenBank/DDBJ whole genome shotgun (WGS) entry which is preliminary data.</text>
</comment>
<feature type="transmembrane region" description="Helical" evidence="5">
    <location>
        <begin position="21"/>
        <end position="44"/>
    </location>
</feature>
<dbReference type="PANTHER" id="PTHR33392:SF6">
    <property type="entry name" value="POLYISOPRENYL-TEICHOIC ACID--PEPTIDOGLYCAN TEICHOIC ACID TRANSFERASE TAGU"/>
    <property type="match status" value="1"/>
</dbReference>
<dbReference type="PANTHER" id="PTHR33392">
    <property type="entry name" value="POLYISOPRENYL-TEICHOIC ACID--PEPTIDOGLYCAN TEICHOIC ACID TRANSFERASE TAGU"/>
    <property type="match status" value="1"/>
</dbReference>
<evidence type="ECO:0000256" key="5">
    <source>
        <dbReference type="SAM" id="Phobius"/>
    </source>
</evidence>
<dbReference type="InterPro" id="IPR050922">
    <property type="entry name" value="LytR/CpsA/Psr_CW_biosynth"/>
</dbReference>
<evidence type="ECO:0000256" key="4">
    <source>
        <dbReference type="ARBA" id="ARBA00022989"/>
    </source>
</evidence>
<dbReference type="GO" id="GO:0071555">
    <property type="term" value="P:cell wall organization"/>
    <property type="evidence" value="ECO:0007669"/>
    <property type="project" value="UniProtKB-KW"/>
</dbReference>
<evidence type="ECO:0000256" key="2">
    <source>
        <dbReference type="ARBA" id="ARBA00022692"/>
    </source>
</evidence>
<dbReference type="Proteomes" id="UP000075304">
    <property type="component" value="Unassembled WGS sequence"/>
</dbReference>
<dbReference type="Gene3D" id="3.40.630.190">
    <property type="entry name" value="LCP protein"/>
    <property type="match status" value="1"/>
</dbReference>
<keyword evidence="4 5" id="KW-1133">Transmembrane helix</keyword>
<dbReference type="AlphaFoldDB" id="A0A150KF06"/>
<feature type="domain" description="Cell envelope-related transcriptional attenuator" evidence="6">
    <location>
        <begin position="92"/>
        <end position="240"/>
    </location>
</feature>
<evidence type="ECO:0000313" key="8">
    <source>
        <dbReference type="Proteomes" id="UP000075304"/>
    </source>
</evidence>
<name>A0A150KF06_HEYCO</name>
<reference evidence="7 8" key="1">
    <citation type="submission" date="2016-01" db="EMBL/GenBank/DDBJ databases">
        <title>Genome Sequences of Twelve Sporeforming Bacillus Species Isolated from Foods.</title>
        <authorList>
            <person name="Berendsen E.M."/>
            <person name="Wells-Bennik M.H."/>
            <person name="Krawcyk A.O."/>
            <person name="De Jong A."/>
            <person name="Holsappel S."/>
            <person name="Eijlander R.T."/>
            <person name="Kuipers O.P."/>
        </authorList>
    </citation>
    <scope>NUCLEOTIDE SEQUENCE [LARGE SCALE GENOMIC DNA]</scope>
    <source>
        <strain evidence="7 8">B4099</strain>
    </source>
</reference>
<evidence type="ECO:0000256" key="1">
    <source>
        <dbReference type="ARBA" id="ARBA00006068"/>
    </source>
</evidence>